<keyword evidence="1" id="KW-0805">Transcription regulation</keyword>
<accession>A0AAE4SAY6</accession>
<evidence type="ECO:0000256" key="3">
    <source>
        <dbReference type="ARBA" id="ARBA00023163"/>
    </source>
</evidence>
<feature type="domain" description="HTH hxlR-type" evidence="4">
    <location>
        <begin position="7"/>
        <end position="108"/>
    </location>
</feature>
<comment type="caution">
    <text evidence="5">The sequence shown here is derived from an EMBL/GenBank/DDBJ whole genome shotgun (WGS) entry which is preliminary data.</text>
</comment>
<dbReference type="GO" id="GO:0003677">
    <property type="term" value="F:DNA binding"/>
    <property type="evidence" value="ECO:0007669"/>
    <property type="project" value="UniProtKB-KW"/>
</dbReference>
<dbReference type="Proteomes" id="UP001283212">
    <property type="component" value="Unassembled WGS sequence"/>
</dbReference>
<dbReference type="PANTHER" id="PTHR33204:SF29">
    <property type="entry name" value="TRANSCRIPTIONAL REGULATOR"/>
    <property type="match status" value="1"/>
</dbReference>
<dbReference type="PROSITE" id="PS51118">
    <property type="entry name" value="HTH_HXLR"/>
    <property type="match status" value="1"/>
</dbReference>
<evidence type="ECO:0000313" key="5">
    <source>
        <dbReference type="EMBL" id="MDV0443312.1"/>
    </source>
</evidence>
<evidence type="ECO:0000256" key="1">
    <source>
        <dbReference type="ARBA" id="ARBA00023015"/>
    </source>
</evidence>
<dbReference type="EMBL" id="JAWDKB010000002">
    <property type="protein sequence ID" value="MDV0443312.1"/>
    <property type="molecule type" value="Genomic_DNA"/>
</dbReference>
<sequence length="138" mass="15799">MAVRDNLPQWPVEAAFDCISGRWKPLIIWCIGYDKLRYSDIKTSLVPISPHILSRQLKSLENDGLIIRIQYQEVPLRVEYHLTPAGLELLPILGYLCGWASVHLPSRVSSPVRKNCRRFFCQQNSENFSVCSSAENIL</sequence>
<gene>
    <name evidence="5" type="ORF">McpCs1_06820</name>
</gene>
<dbReference type="InterPro" id="IPR036388">
    <property type="entry name" value="WH-like_DNA-bd_sf"/>
</dbReference>
<evidence type="ECO:0000256" key="2">
    <source>
        <dbReference type="ARBA" id="ARBA00023125"/>
    </source>
</evidence>
<dbReference type="PANTHER" id="PTHR33204">
    <property type="entry name" value="TRANSCRIPTIONAL REGULATOR, MARR FAMILY"/>
    <property type="match status" value="1"/>
</dbReference>
<dbReference type="AlphaFoldDB" id="A0AAE4SAY6"/>
<dbReference type="InterPro" id="IPR002577">
    <property type="entry name" value="HTH_HxlR"/>
</dbReference>
<dbReference type="SUPFAM" id="SSF46785">
    <property type="entry name" value="Winged helix' DNA-binding domain"/>
    <property type="match status" value="1"/>
</dbReference>
<protein>
    <recommendedName>
        <fullName evidence="4">HTH hxlR-type domain-containing protein</fullName>
    </recommendedName>
</protein>
<dbReference type="InterPro" id="IPR036390">
    <property type="entry name" value="WH_DNA-bd_sf"/>
</dbReference>
<dbReference type="RefSeq" id="WP_338095840.1">
    <property type="nucleotide sequence ID" value="NZ_JAWDKB010000002.1"/>
</dbReference>
<name>A0AAE4SAY6_9EURY</name>
<keyword evidence="2" id="KW-0238">DNA-binding</keyword>
<dbReference type="Gene3D" id="1.10.10.10">
    <property type="entry name" value="Winged helix-like DNA-binding domain superfamily/Winged helix DNA-binding domain"/>
    <property type="match status" value="1"/>
</dbReference>
<reference evidence="5 6" key="1">
    <citation type="submission" date="2023-06" db="EMBL/GenBank/DDBJ databases">
        <title>Genome sequence of Methancorpusculaceae sp. Cs1.</title>
        <authorList>
            <person name="Protasov E."/>
            <person name="Platt K."/>
            <person name="Poehlein A."/>
            <person name="Daniel R."/>
            <person name="Brune A."/>
        </authorList>
    </citation>
    <scope>NUCLEOTIDE SEQUENCE [LARGE SCALE GENOMIC DNA]</scope>
    <source>
        <strain evidence="5 6">Cs1</strain>
    </source>
</reference>
<proteinExistence type="predicted"/>
<dbReference type="Pfam" id="PF01638">
    <property type="entry name" value="HxlR"/>
    <property type="match status" value="1"/>
</dbReference>
<keyword evidence="3" id="KW-0804">Transcription</keyword>
<evidence type="ECO:0000313" key="6">
    <source>
        <dbReference type="Proteomes" id="UP001283212"/>
    </source>
</evidence>
<evidence type="ECO:0000259" key="4">
    <source>
        <dbReference type="PROSITE" id="PS51118"/>
    </source>
</evidence>
<organism evidence="5 6">
    <name type="scientific">Methanorbis rubei</name>
    <dbReference type="NCBI Taxonomy" id="3028300"/>
    <lineage>
        <taxon>Archaea</taxon>
        <taxon>Methanobacteriati</taxon>
        <taxon>Methanobacteriota</taxon>
        <taxon>Stenosarchaea group</taxon>
        <taxon>Methanomicrobia</taxon>
        <taxon>Methanomicrobiales</taxon>
        <taxon>Methanocorpusculaceae</taxon>
        <taxon>Methanorbis</taxon>
    </lineage>
</organism>
<keyword evidence="6" id="KW-1185">Reference proteome</keyword>